<keyword evidence="2" id="KW-0813">Transport</keyword>
<dbReference type="InterPro" id="IPR006059">
    <property type="entry name" value="SBP"/>
</dbReference>
<feature type="signal peptide" evidence="3">
    <location>
        <begin position="1"/>
        <end position="29"/>
    </location>
</feature>
<dbReference type="EMBL" id="JAFBDR010000024">
    <property type="protein sequence ID" value="MBM7573002.1"/>
    <property type="molecule type" value="Genomic_DNA"/>
</dbReference>
<keyword evidence="5" id="KW-1185">Reference proteome</keyword>
<sequence>MKRKLGILSFILVLFVSVFITGCSSSAETADESNGSDSKSGGDEKITISFIHNTPKAEINQAEGKAFYAQLEQFKKDHPNVVVKDEGYTSDDYRTKIKTLAAANELPDVYLLEGSFLPNFSENGLIEPLNDTIENKADWTENFMNDAFADMTYNGNIYGIPSDMKATSLIFYNEDIFKEAGVKEFPKTWADFKDAIIKIKDAGYTPIALGNKDKWVLQSCFLSTFGDRFTGSDWFYSARDGEGAKFTDPEFVNALEEVKTLTEMGAFNTDMNSINNSAQRTMFYNKKAAMFFEGAWAVSAVVNDAPEDVLASTHLALLPAVEGGNGNANAVSGGTSYGYTINPKLSDEKNELVLELIEALTGKGYAETLKENSGFPVYVTEEFDNSKLPKLTQEYFELTEKSNFTPVYDMKLSPTPVDAINTGLQEITIGVKTPEQVAEEIQDALESDQ</sequence>
<comment type="similarity">
    <text evidence="1">Belongs to the bacterial solute-binding protein 1 family.</text>
</comment>
<gene>
    <name evidence="4" type="ORF">JOC48_003550</name>
</gene>
<evidence type="ECO:0000313" key="4">
    <source>
        <dbReference type="EMBL" id="MBM7573002.1"/>
    </source>
</evidence>
<dbReference type="Pfam" id="PF01547">
    <property type="entry name" value="SBP_bac_1"/>
    <property type="match status" value="1"/>
</dbReference>
<evidence type="ECO:0000256" key="1">
    <source>
        <dbReference type="ARBA" id="ARBA00008520"/>
    </source>
</evidence>
<name>A0ABS2N4F3_9BACI</name>
<dbReference type="RefSeq" id="WP_204501667.1">
    <property type="nucleotide sequence ID" value="NZ_JAFBDR010000024.1"/>
</dbReference>
<reference evidence="4 5" key="1">
    <citation type="submission" date="2021-01" db="EMBL/GenBank/DDBJ databases">
        <title>Genomic Encyclopedia of Type Strains, Phase IV (KMG-IV): sequencing the most valuable type-strain genomes for metagenomic binning, comparative biology and taxonomic classification.</title>
        <authorList>
            <person name="Goeker M."/>
        </authorList>
    </citation>
    <scope>NUCLEOTIDE SEQUENCE [LARGE SCALE GENOMIC DNA]</scope>
    <source>
        <strain evidence="4 5">DSM 23711</strain>
    </source>
</reference>
<evidence type="ECO:0000313" key="5">
    <source>
        <dbReference type="Proteomes" id="UP001296943"/>
    </source>
</evidence>
<dbReference type="PANTHER" id="PTHR43649">
    <property type="entry name" value="ARABINOSE-BINDING PROTEIN-RELATED"/>
    <property type="match status" value="1"/>
</dbReference>
<comment type="caution">
    <text evidence="4">The sequence shown here is derived from an EMBL/GenBank/DDBJ whole genome shotgun (WGS) entry which is preliminary data.</text>
</comment>
<feature type="chain" id="PRO_5047368052" evidence="3">
    <location>
        <begin position="30"/>
        <end position="449"/>
    </location>
</feature>
<dbReference type="PROSITE" id="PS51257">
    <property type="entry name" value="PROKAR_LIPOPROTEIN"/>
    <property type="match status" value="1"/>
</dbReference>
<dbReference type="SUPFAM" id="SSF53850">
    <property type="entry name" value="Periplasmic binding protein-like II"/>
    <property type="match status" value="1"/>
</dbReference>
<dbReference type="Gene3D" id="3.40.190.10">
    <property type="entry name" value="Periplasmic binding protein-like II"/>
    <property type="match status" value="2"/>
</dbReference>
<protein>
    <submittedName>
        <fullName evidence="4">Raffinose/stachyose/melibiose transport system substrate-binding protein</fullName>
    </submittedName>
</protein>
<dbReference type="PANTHER" id="PTHR43649:SF29">
    <property type="entry name" value="OSMOPROTECTIVE COMPOUNDS-BINDING PROTEIN GGTB"/>
    <property type="match status" value="1"/>
</dbReference>
<dbReference type="Proteomes" id="UP001296943">
    <property type="component" value="Unassembled WGS sequence"/>
</dbReference>
<evidence type="ECO:0000256" key="2">
    <source>
        <dbReference type="ARBA" id="ARBA00022448"/>
    </source>
</evidence>
<organism evidence="4 5">
    <name type="scientific">Aquibacillus albus</name>
    <dbReference type="NCBI Taxonomy" id="1168171"/>
    <lineage>
        <taxon>Bacteria</taxon>
        <taxon>Bacillati</taxon>
        <taxon>Bacillota</taxon>
        <taxon>Bacilli</taxon>
        <taxon>Bacillales</taxon>
        <taxon>Bacillaceae</taxon>
        <taxon>Aquibacillus</taxon>
    </lineage>
</organism>
<proteinExistence type="inferred from homology"/>
<dbReference type="InterPro" id="IPR050490">
    <property type="entry name" value="Bact_solute-bd_prot1"/>
</dbReference>
<accession>A0ABS2N4F3</accession>
<evidence type="ECO:0000256" key="3">
    <source>
        <dbReference type="SAM" id="SignalP"/>
    </source>
</evidence>
<keyword evidence="3" id="KW-0732">Signal</keyword>